<reference evidence="1" key="2">
    <citation type="journal article" date="2022" name="New Phytol.">
        <title>Evolutionary transition to the ectomycorrhizal habit in the genomes of a hyperdiverse lineage of mushroom-forming fungi.</title>
        <authorList>
            <person name="Looney B."/>
            <person name="Miyauchi S."/>
            <person name="Morin E."/>
            <person name="Drula E."/>
            <person name="Courty P.E."/>
            <person name="Kohler A."/>
            <person name="Kuo A."/>
            <person name="LaButti K."/>
            <person name="Pangilinan J."/>
            <person name="Lipzen A."/>
            <person name="Riley R."/>
            <person name="Andreopoulos W."/>
            <person name="He G."/>
            <person name="Johnson J."/>
            <person name="Nolan M."/>
            <person name="Tritt A."/>
            <person name="Barry K.W."/>
            <person name="Grigoriev I.V."/>
            <person name="Nagy L.G."/>
            <person name="Hibbett D."/>
            <person name="Henrissat B."/>
            <person name="Matheny P.B."/>
            <person name="Labbe J."/>
            <person name="Martin F.M."/>
        </authorList>
    </citation>
    <scope>NUCLEOTIDE SEQUENCE</scope>
    <source>
        <strain evidence="1">EC-137</strain>
    </source>
</reference>
<name>A0ACB8Q5R6_9AGAM</name>
<proteinExistence type="predicted"/>
<evidence type="ECO:0000313" key="2">
    <source>
        <dbReference type="Proteomes" id="UP000814128"/>
    </source>
</evidence>
<dbReference type="Proteomes" id="UP000814128">
    <property type="component" value="Unassembled WGS sequence"/>
</dbReference>
<comment type="caution">
    <text evidence="1">The sequence shown here is derived from an EMBL/GenBank/DDBJ whole genome shotgun (WGS) entry which is preliminary data.</text>
</comment>
<protein>
    <submittedName>
        <fullName evidence="1">Uncharacterized protein</fullName>
    </submittedName>
</protein>
<gene>
    <name evidence="1" type="ORF">K488DRAFT_91589</name>
</gene>
<sequence>MSQKGSKAKSAAARKADQEKSEDHAVQKKKGADGANDRLVQRREEEDRLEKERDRALICIVRVDIDDDAQPVAIQKNKVNTRGLIPSHVRSLMANMEGGQVLDTKYPLRVMAMKSAIDLDLEQLPRKLQRATDIAPLMKWNVKAALNLIRRESGRMSGDDITAEDQGRLEAWIENYKLWHAEIYDQEMLMGNVALREYIAANPRDPQAFEQPDEGMRGLLKLLRERVCQDLDAGKAKYGDMHKIAWESSDVQNRTSQKEIWKSRWTIEWALELAVTFPTLIDTAVTHPSQIKEAF</sequence>
<organism evidence="1 2">
    <name type="scientific">Vararia minispora EC-137</name>
    <dbReference type="NCBI Taxonomy" id="1314806"/>
    <lineage>
        <taxon>Eukaryota</taxon>
        <taxon>Fungi</taxon>
        <taxon>Dikarya</taxon>
        <taxon>Basidiomycota</taxon>
        <taxon>Agaricomycotina</taxon>
        <taxon>Agaricomycetes</taxon>
        <taxon>Russulales</taxon>
        <taxon>Lachnocladiaceae</taxon>
        <taxon>Vararia</taxon>
    </lineage>
</organism>
<accession>A0ACB8Q5R6</accession>
<keyword evidence="2" id="KW-1185">Reference proteome</keyword>
<dbReference type="EMBL" id="MU274079">
    <property type="protein sequence ID" value="KAI0026955.1"/>
    <property type="molecule type" value="Genomic_DNA"/>
</dbReference>
<evidence type="ECO:0000313" key="1">
    <source>
        <dbReference type="EMBL" id="KAI0026955.1"/>
    </source>
</evidence>
<reference evidence="1" key="1">
    <citation type="submission" date="2021-02" db="EMBL/GenBank/DDBJ databases">
        <authorList>
            <consortium name="DOE Joint Genome Institute"/>
            <person name="Ahrendt S."/>
            <person name="Looney B.P."/>
            <person name="Miyauchi S."/>
            <person name="Morin E."/>
            <person name="Drula E."/>
            <person name="Courty P.E."/>
            <person name="Chicoki N."/>
            <person name="Fauchery L."/>
            <person name="Kohler A."/>
            <person name="Kuo A."/>
            <person name="Labutti K."/>
            <person name="Pangilinan J."/>
            <person name="Lipzen A."/>
            <person name="Riley R."/>
            <person name="Andreopoulos W."/>
            <person name="He G."/>
            <person name="Johnson J."/>
            <person name="Barry K.W."/>
            <person name="Grigoriev I.V."/>
            <person name="Nagy L."/>
            <person name="Hibbett D."/>
            <person name="Henrissat B."/>
            <person name="Matheny P.B."/>
            <person name="Labbe J."/>
            <person name="Martin F."/>
        </authorList>
    </citation>
    <scope>NUCLEOTIDE SEQUENCE</scope>
    <source>
        <strain evidence="1">EC-137</strain>
    </source>
</reference>